<name>A0A9Q0KSU9_9MAGN</name>
<evidence type="ECO:0000256" key="1">
    <source>
        <dbReference type="ARBA" id="ARBA00022729"/>
    </source>
</evidence>
<sequence>MAIIRKFIALSLLSTLLIASVYPQFVKEKNSITVLSPDHLRASYDSSIGNFGNLNQAGTITGSLVYPKKGSNSNGCKSFDGENTFSSPSSRPTILLLDRGDCYFSVKVWNGQKGGAAAVLVADNVYEPLVSKESSSSGNGTTANKEKITIPSAFINRSLGENLLKALQKGEAVVIKIEWTGSSTPNINV</sequence>
<dbReference type="PANTHER" id="PTHR22702:SF4">
    <property type="entry name" value="VACUOLAR-SORTING RECEPTOR 6-LIKE"/>
    <property type="match status" value="1"/>
</dbReference>
<evidence type="ECO:0000259" key="4">
    <source>
        <dbReference type="Pfam" id="PF02225"/>
    </source>
</evidence>
<feature type="chain" id="PRO_5040342214" description="PA domain-containing protein" evidence="3">
    <location>
        <begin position="24"/>
        <end position="189"/>
    </location>
</feature>
<dbReference type="AlphaFoldDB" id="A0A9Q0KSU9"/>
<feature type="domain" description="PA" evidence="4">
    <location>
        <begin position="60"/>
        <end position="163"/>
    </location>
</feature>
<accession>A0A9Q0KSU9</accession>
<keyword evidence="1 3" id="KW-0732">Signal</keyword>
<evidence type="ECO:0000313" key="6">
    <source>
        <dbReference type="Proteomes" id="UP001141806"/>
    </source>
</evidence>
<dbReference type="OrthoDB" id="10045365at2759"/>
<dbReference type="PANTHER" id="PTHR22702">
    <property type="entry name" value="PROTEASE-ASSOCIATED DOMAIN-CONTAINING PROTEIN"/>
    <property type="match status" value="1"/>
</dbReference>
<dbReference type="Pfam" id="PF02225">
    <property type="entry name" value="PA"/>
    <property type="match status" value="1"/>
</dbReference>
<dbReference type="Gene3D" id="3.50.30.30">
    <property type="match status" value="1"/>
</dbReference>
<gene>
    <name evidence="5" type="ORF">NE237_001191</name>
</gene>
<dbReference type="Proteomes" id="UP001141806">
    <property type="component" value="Unassembled WGS sequence"/>
</dbReference>
<keyword evidence="6" id="KW-1185">Reference proteome</keyword>
<protein>
    <recommendedName>
        <fullName evidence="4">PA domain-containing protein</fullName>
    </recommendedName>
</protein>
<proteinExistence type="predicted"/>
<evidence type="ECO:0000256" key="3">
    <source>
        <dbReference type="SAM" id="SignalP"/>
    </source>
</evidence>
<reference evidence="5" key="1">
    <citation type="journal article" date="2023" name="Plant J.">
        <title>The genome of the king protea, Protea cynaroides.</title>
        <authorList>
            <person name="Chang J."/>
            <person name="Duong T.A."/>
            <person name="Schoeman C."/>
            <person name="Ma X."/>
            <person name="Roodt D."/>
            <person name="Barker N."/>
            <person name="Li Z."/>
            <person name="Van de Peer Y."/>
            <person name="Mizrachi E."/>
        </authorList>
    </citation>
    <scope>NUCLEOTIDE SEQUENCE</scope>
    <source>
        <tissue evidence="5">Young leaves</tissue>
    </source>
</reference>
<dbReference type="InterPro" id="IPR046450">
    <property type="entry name" value="PA_dom_sf"/>
</dbReference>
<dbReference type="InterPro" id="IPR003137">
    <property type="entry name" value="PA_domain"/>
</dbReference>
<feature type="signal peptide" evidence="3">
    <location>
        <begin position="1"/>
        <end position="23"/>
    </location>
</feature>
<evidence type="ECO:0000256" key="2">
    <source>
        <dbReference type="ARBA" id="ARBA00023180"/>
    </source>
</evidence>
<dbReference type="EMBL" id="JAMYWD010000003">
    <property type="protein sequence ID" value="KAJ4976085.1"/>
    <property type="molecule type" value="Genomic_DNA"/>
</dbReference>
<organism evidence="5 6">
    <name type="scientific">Protea cynaroides</name>
    <dbReference type="NCBI Taxonomy" id="273540"/>
    <lineage>
        <taxon>Eukaryota</taxon>
        <taxon>Viridiplantae</taxon>
        <taxon>Streptophyta</taxon>
        <taxon>Embryophyta</taxon>
        <taxon>Tracheophyta</taxon>
        <taxon>Spermatophyta</taxon>
        <taxon>Magnoliopsida</taxon>
        <taxon>Proteales</taxon>
        <taxon>Proteaceae</taxon>
        <taxon>Protea</taxon>
    </lineage>
</organism>
<comment type="caution">
    <text evidence="5">The sequence shown here is derived from an EMBL/GenBank/DDBJ whole genome shotgun (WGS) entry which is preliminary data.</text>
</comment>
<evidence type="ECO:0000313" key="5">
    <source>
        <dbReference type="EMBL" id="KAJ4976085.1"/>
    </source>
</evidence>
<dbReference type="SUPFAM" id="SSF52025">
    <property type="entry name" value="PA domain"/>
    <property type="match status" value="1"/>
</dbReference>
<keyword evidence="2" id="KW-0325">Glycoprotein</keyword>